<accession>A0ABS0IET5</accession>
<dbReference type="EMBL" id="JADQDQ010000002">
    <property type="protein sequence ID" value="MBF9236682.1"/>
    <property type="molecule type" value="Genomic_DNA"/>
</dbReference>
<dbReference type="Proteomes" id="UP000597617">
    <property type="component" value="Unassembled WGS sequence"/>
</dbReference>
<name>A0ABS0IET5_9BACT</name>
<proteinExistence type="predicted"/>
<keyword evidence="2" id="KW-1185">Reference proteome</keyword>
<dbReference type="PROSITE" id="PS51257">
    <property type="entry name" value="PROKAR_LIPOPROTEIN"/>
    <property type="match status" value="1"/>
</dbReference>
<protein>
    <recommendedName>
        <fullName evidence="3">Lipocalin-like domain-containing protein</fullName>
    </recommendedName>
</protein>
<gene>
    <name evidence="1" type="ORF">I2I05_04675</name>
</gene>
<dbReference type="RefSeq" id="WP_196281070.1">
    <property type="nucleotide sequence ID" value="NZ_JADQDQ010000002.1"/>
</dbReference>
<reference evidence="1 2" key="1">
    <citation type="submission" date="2020-11" db="EMBL/GenBank/DDBJ databases">
        <authorList>
            <person name="Kim M.K."/>
        </authorList>
    </citation>
    <scope>NUCLEOTIDE SEQUENCE [LARGE SCALE GENOMIC DNA]</scope>
    <source>
        <strain evidence="1 2">BT683</strain>
    </source>
</reference>
<comment type="caution">
    <text evidence="1">The sequence shown here is derived from an EMBL/GenBank/DDBJ whole genome shotgun (WGS) entry which is preliminary data.</text>
</comment>
<sequence length="135" mass="14922">MHSLSRSFRLIALATLSLLAGCKEDAELGTGLAGTWKLTNRQCFCPPSALPSEMVTFSDTEFYFYKENRQTGYGTYAFESGKTCGGSVLIPVLRFDFVSDNRQLTHAEATVTGNTLVLDYGSPCDAPRDTYQRVR</sequence>
<evidence type="ECO:0008006" key="3">
    <source>
        <dbReference type="Google" id="ProtNLM"/>
    </source>
</evidence>
<organism evidence="1 2">
    <name type="scientific">Hymenobacter jeongseonensis</name>
    <dbReference type="NCBI Taxonomy" id="2791027"/>
    <lineage>
        <taxon>Bacteria</taxon>
        <taxon>Pseudomonadati</taxon>
        <taxon>Bacteroidota</taxon>
        <taxon>Cytophagia</taxon>
        <taxon>Cytophagales</taxon>
        <taxon>Hymenobacteraceae</taxon>
        <taxon>Hymenobacter</taxon>
    </lineage>
</organism>
<evidence type="ECO:0000313" key="2">
    <source>
        <dbReference type="Proteomes" id="UP000597617"/>
    </source>
</evidence>
<evidence type="ECO:0000313" key="1">
    <source>
        <dbReference type="EMBL" id="MBF9236682.1"/>
    </source>
</evidence>